<dbReference type="InterPro" id="IPR050471">
    <property type="entry name" value="AB_hydrolase"/>
</dbReference>
<name>A0A6P2C1J8_9ACTN</name>
<dbReference type="PANTHER" id="PTHR43433:SF5">
    <property type="entry name" value="AB HYDROLASE-1 DOMAIN-CONTAINING PROTEIN"/>
    <property type="match status" value="1"/>
</dbReference>
<sequence>MPYVEANDIEVYYEVQGEGEPLVLIPYLAADQACYAFQVADYAKRFTCYTVDLRGAGLSGKPEGRYSTELFADDVAAFMRAAGIGRAHVSGLSLGAATGLWLAAKYPDLVKTLSLHSCWTASDEFLRVVVRGWQTAATALGNTTDMVIQSIFPWCFTPELYAAKPEYIDGLADFVRGRPMPPIPAFLRQSDAVIAHDATGILGLIEAPAQITFGRHDAVTSTRFAGPLTEAIKNSELVVFEDCSHAPIYENVTEFNAKSLDFLTRHS</sequence>
<dbReference type="InterPro" id="IPR000073">
    <property type="entry name" value="AB_hydrolase_1"/>
</dbReference>
<keyword evidence="2" id="KW-0378">Hydrolase</keyword>
<evidence type="ECO:0000313" key="2">
    <source>
        <dbReference type="EMBL" id="TVZ04827.1"/>
    </source>
</evidence>
<dbReference type="AlphaFoldDB" id="A0A6P2C1J8"/>
<dbReference type="PANTHER" id="PTHR43433">
    <property type="entry name" value="HYDROLASE, ALPHA/BETA FOLD FAMILY PROTEIN"/>
    <property type="match status" value="1"/>
</dbReference>
<dbReference type="Proteomes" id="UP000460272">
    <property type="component" value="Unassembled WGS sequence"/>
</dbReference>
<comment type="caution">
    <text evidence="2">The sequence shown here is derived from an EMBL/GenBank/DDBJ whole genome shotgun (WGS) entry which is preliminary data.</text>
</comment>
<evidence type="ECO:0000259" key="1">
    <source>
        <dbReference type="Pfam" id="PF00561"/>
    </source>
</evidence>
<reference evidence="2 3" key="1">
    <citation type="submission" date="2018-11" db="EMBL/GenBank/DDBJ databases">
        <title>Trebonia kvetii gen.nov., sp.nov., a novel acidophilic actinobacterium, and proposal of the new actinobacterial family Treboniaceae fam. nov.</title>
        <authorList>
            <person name="Rapoport D."/>
            <person name="Sagova-Mareckova M."/>
            <person name="Sedlacek I."/>
            <person name="Provaznik J."/>
            <person name="Kralova S."/>
            <person name="Pavlinic D."/>
            <person name="Benes V."/>
            <person name="Kopecky J."/>
        </authorList>
    </citation>
    <scope>NUCLEOTIDE SEQUENCE [LARGE SCALE GENOMIC DNA]</scope>
    <source>
        <strain evidence="2 3">15Tr583</strain>
    </source>
</reference>
<dbReference type="GO" id="GO:0016787">
    <property type="term" value="F:hydrolase activity"/>
    <property type="evidence" value="ECO:0007669"/>
    <property type="project" value="UniProtKB-KW"/>
</dbReference>
<dbReference type="SUPFAM" id="SSF53474">
    <property type="entry name" value="alpha/beta-Hydrolases"/>
    <property type="match status" value="1"/>
</dbReference>
<dbReference type="RefSeq" id="WP_145852535.1">
    <property type="nucleotide sequence ID" value="NZ_RPFW01000002.1"/>
</dbReference>
<feature type="domain" description="AB hydrolase-1" evidence="1">
    <location>
        <begin position="40"/>
        <end position="251"/>
    </location>
</feature>
<dbReference type="Pfam" id="PF00561">
    <property type="entry name" value="Abhydrolase_1"/>
    <property type="match status" value="1"/>
</dbReference>
<dbReference type="EMBL" id="RPFW01000002">
    <property type="protein sequence ID" value="TVZ04827.1"/>
    <property type="molecule type" value="Genomic_DNA"/>
</dbReference>
<dbReference type="OrthoDB" id="8957634at2"/>
<accession>A0A6P2C1J8</accession>
<dbReference type="InterPro" id="IPR029058">
    <property type="entry name" value="AB_hydrolase_fold"/>
</dbReference>
<dbReference type="Gene3D" id="3.40.50.1820">
    <property type="entry name" value="alpha/beta hydrolase"/>
    <property type="match status" value="1"/>
</dbReference>
<organism evidence="2 3">
    <name type="scientific">Trebonia kvetii</name>
    <dbReference type="NCBI Taxonomy" id="2480626"/>
    <lineage>
        <taxon>Bacteria</taxon>
        <taxon>Bacillati</taxon>
        <taxon>Actinomycetota</taxon>
        <taxon>Actinomycetes</taxon>
        <taxon>Streptosporangiales</taxon>
        <taxon>Treboniaceae</taxon>
        <taxon>Trebonia</taxon>
    </lineage>
</organism>
<keyword evidence="3" id="KW-1185">Reference proteome</keyword>
<proteinExistence type="predicted"/>
<protein>
    <submittedName>
        <fullName evidence="2">Alpha/beta fold hydrolase</fullName>
    </submittedName>
</protein>
<evidence type="ECO:0000313" key="3">
    <source>
        <dbReference type="Proteomes" id="UP000460272"/>
    </source>
</evidence>
<gene>
    <name evidence="2" type="ORF">EAS64_09265</name>
</gene>